<dbReference type="InterPro" id="IPR051348">
    <property type="entry name" value="U-box_ubiquitin_ligases"/>
</dbReference>
<organism evidence="8 9">
    <name type="scientific">Anisodus tanguticus</name>
    <dbReference type="NCBI Taxonomy" id="243964"/>
    <lineage>
        <taxon>Eukaryota</taxon>
        <taxon>Viridiplantae</taxon>
        <taxon>Streptophyta</taxon>
        <taxon>Embryophyta</taxon>
        <taxon>Tracheophyta</taxon>
        <taxon>Spermatophyta</taxon>
        <taxon>Magnoliopsida</taxon>
        <taxon>eudicotyledons</taxon>
        <taxon>Gunneridae</taxon>
        <taxon>Pentapetalae</taxon>
        <taxon>asterids</taxon>
        <taxon>lamiids</taxon>
        <taxon>Solanales</taxon>
        <taxon>Solanaceae</taxon>
        <taxon>Solanoideae</taxon>
        <taxon>Hyoscyameae</taxon>
        <taxon>Anisodus</taxon>
    </lineage>
</organism>
<dbReference type="AlphaFoldDB" id="A0AAE1QQ65"/>
<keyword evidence="9" id="KW-1185">Reference proteome</keyword>
<dbReference type="InterPro" id="IPR003613">
    <property type="entry name" value="Ubox_domain"/>
</dbReference>
<keyword evidence="5" id="KW-0808">Transferase</keyword>
<dbReference type="GO" id="GO:0016567">
    <property type="term" value="P:protein ubiquitination"/>
    <property type="evidence" value="ECO:0007669"/>
    <property type="project" value="InterPro"/>
</dbReference>
<dbReference type="SUPFAM" id="SSF57850">
    <property type="entry name" value="RING/U-box"/>
    <property type="match status" value="1"/>
</dbReference>
<evidence type="ECO:0000313" key="9">
    <source>
        <dbReference type="Proteomes" id="UP001291623"/>
    </source>
</evidence>
<dbReference type="Pfam" id="PF04564">
    <property type="entry name" value="U-box"/>
    <property type="match status" value="1"/>
</dbReference>
<evidence type="ECO:0000256" key="5">
    <source>
        <dbReference type="ARBA" id="ARBA00022679"/>
    </source>
</evidence>
<comment type="caution">
    <text evidence="8">The sequence shown here is derived from an EMBL/GenBank/DDBJ whole genome shotgun (WGS) entry which is preliminary data.</text>
</comment>
<reference evidence="8" key="1">
    <citation type="submission" date="2023-12" db="EMBL/GenBank/DDBJ databases">
        <title>Genome assembly of Anisodus tanguticus.</title>
        <authorList>
            <person name="Wang Y.-J."/>
        </authorList>
    </citation>
    <scope>NUCLEOTIDE SEQUENCE</scope>
    <source>
        <strain evidence="8">KB-2021</strain>
        <tissue evidence="8">Leaf</tissue>
    </source>
</reference>
<name>A0AAE1QQ65_9SOLA</name>
<keyword evidence="6" id="KW-0833">Ubl conjugation pathway</keyword>
<protein>
    <recommendedName>
        <fullName evidence="4">RING-type E3 ubiquitin transferase</fullName>
        <ecNumber evidence="4">2.3.2.27</ecNumber>
    </recommendedName>
</protein>
<comment type="function">
    <text evidence="2">Functions as an E3 ubiquitin ligase.</text>
</comment>
<dbReference type="EC" id="2.3.2.27" evidence="4"/>
<feature type="domain" description="U-box" evidence="7">
    <location>
        <begin position="82"/>
        <end position="155"/>
    </location>
</feature>
<dbReference type="Proteomes" id="UP001291623">
    <property type="component" value="Unassembled WGS sequence"/>
</dbReference>
<dbReference type="Gene3D" id="3.30.40.10">
    <property type="entry name" value="Zinc/RING finger domain, C3HC4 (zinc finger)"/>
    <property type="match status" value="1"/>
</dbReference>
<evidence type="ECO:0000313" key="8">
    <source>
        <dbReference type="EMBL" id="KAK4337934.1"/>
    </source>
</evidence>
<dbReference type="EMBL" id="JAVYJV010000024">
    <property type="protein sequence ID" value="KAK4337934.1"/>
    <property type="molecule type" value="Genomic_DNA"/>
</dbReference>
<dbReference type="SMART" id="SM00504">
    <property type="entry name" value="Ubox"/>
    <property type="match status" value="1"/>
</dbReference>
<comment type="pathway">
    <text evidence="3">Protein modification; protein ubiquitination.</text>
</comment>
<dbReference type="InterPro" id="IPR013083">
    <property type="entry name" value="Znf_RING/FYVE/PHD"/>
</dbReference>
<evidence type="ECO:0000256" key="4">
    <source>
        <dbReference type="ARBA" id="ARBA00012483"/>
    </source>
</evidence>
<dbReference type="PANTHER" id="PTHR45647:SF65">
    <property type="entry name" value="U-BOX DOMAIN-CONTAINING PROTEIN KINASE FAMILY PROTEIN"/>
    <property type="match status" value="1"/>
</dbReference>
<dbReference type="PANTHER" id="PTHR45647">
    <property type="entry name" value="OS02G0152300 PROTEIN"/>
    <property type="match status" value="1"/>
</dbReference>
<dbReference type="PROSITE" id="PS51698">
    <property type="entry name" value="U_BOX"/>
    <property type="match status" value="1"/>
</dbReference>
<dbReference type="CDD" id="cd16655">
    <property type="entry name" value="RING-Ubox_WDSUB1-like"/>
    <property type="match status" value="1"/>
</dbReference>
<accession>A0AAE1QQ65</accession>
<evidence type="ECO:0000256" key="2">
    <source>
        <dbReference type="ARBA" id="ARBA00003861"/>
    </source>
</evidence>
<evidence type="ECO:0000256" key="6">
    <source>
        <dbReference type="ARBA" id="ARBA00022786"/>
    </source>
</evidence>
<sequence>MKSEKANGRPAYFPSNLSLADVLDKSVVDWPLIEAHELSKMALQCCKIRCRDRPDLETEVLPLLKKLFEFAEMHVRVEGNLRPPSQYFCPILQDVMEDPHIAADGFKYEHRAIKAWVDRHNISPVTKQTLQHKMLTPTTRYALPYKIGGHVKTGA</sequence>
<evidence type="ECO:0000259" key="7">
    <source>
        <dbReference type="PROSITE" id="PS51698"/>
    </source>
</evidence>
<comment type="catalytic activity">
    <reaction evidence="1">
        <text>S-ubiquitinyl-[E2 ubiquitin-conjugating enzyme]-L-cysteine + [acceptor protein]-L-lysine = [E2 ubiquitin-conjugating enzyme]-L-cysteine + N(6)-ubiquitinyl-[acceptor protein]-L-lysine.</text>
        <dbReference type="EC" id="2.3.2.27"/>
    </reaction>
</comment>
<evidence type="ECO:0000256" key="3">
    <source>
        <dbReference type="ARBA" id="ARBA00004906"/>
    </source>
</evidence>
<proteinExistence type="predicted"/>
<gene>
    <name evidence="8" type="ORF">RND71_042421</name>
</gene>
<dbReference type="GO" id="GO:0061630">
    <property type="term" value="F:ubiquitin protein ligase activity"/>
    <property type="evidence" value="ECO:0007669"/>
    <property type="project" value="UniProtKB-EC"/>
</dbReference>
<evidence type="ECO:0000256" key="1">
    <source>
        <dbReference type="ARBA" id="ARBA00000900"/>
    </source>
</evidence>